<dbReference type="GO" id="GO:0030688">
    <property type="term" value="C:preribosome, small subunit precursor"/>
    <property type="evidence" value="ECO:0007669"/>
    <property type="project" value="InterPro"/>
</dbReference>
<feature type="non-terminal residue" evidence="4">
    <location>
        <position position="62"/>
    </location>
</feature>
<evidence type="ECO:0000256" key="3">
    <source>
        <dbReference type="ARBA" id="ARBA00023242"/>
    </source>
</evidence>
<gene>
    <name evidence="4" type="ORF">SMN809_LOCUS35580</name>
</gene>
<dbReference type="Pfam" id="PF05997">
    <property type="entry name" value="Nop52"/>
    <property type="match status" value="1"/>
</dbReference>
<dbReference type="AlphaFoldDB" id="A0A8S2XYW9"/>
<comment type="similarity">
    <text evidence="2">Belongs to the RRP1 family.</text>
</comment>
<comment type="caution">
    <text evidence="4">The sequence shown here is derived from an EMBL/GenBank/DDBJ whole genome shotgun (WGS) entry which is preliminary data.</text>
</comment>
<name>A0A8S2XYW9_9BILA</name>
<evidence type="ECO:0000313" key="5">
    <source>
        <dbReference type="Proteomes" id="UP000676336"/>
    </source>
</evidence>
<feature type="non-terminal residue" evidence="4">
    <location>
        <position position="1"/>
    </location>
</feature>
<dbReference type="Proteomes" id="UP000676336">
    <property type="component" value="Unassembled WGS sequence"/>
</dbReference>
<reference evidence="4" key="1">
    <citation type="submission" date="2021-02" db="EMBL/GenBank/DDBJ databases">
        <authorList>
            <person name="Nowell W R."/>
        </authorList>
    </citation>
    <scope>NUCLEOTIDE SEQUENCE</scope>
</reference>
<evidence type="ECO:0000256" key="1">
    <source>
        <dbReference type="ARBA" id="ARBA00004123"/>
    </source>
</evidence>
<accession>A0A8S2XYW9</accession>
<dbReference type="EMBL" id="CAJOBI010085252">
    <property type="protein sequence ID" value="CAF4515849.1"/>
    <property type="molecule type" value="Genomic_DNA"/>
</dbReference>
<comment type="subcellular location">
    <subcellularLocation>
        <location evidence="1">Nucleus</location>
    </subcellularLocation>
</comment>
<proteinExistence type="inferred from homology"/>
<dbReference type="GO" id="GO:0006364">
    <property type="term" value="P:rRNA processing"/>
    <property type="evidence" value="ECO:0007669"/>
    <property type="project" value="InterPro"/>
</dbReference>
<evidence type="ECO:0000256" key="2">
    <source>
        <dbReference type="ARBA" id="ARBA00006374"/>
    </source>
</evidence>
<sequence>ACLYIDAGFATFAREWWGIDRWRLSKFMTFVRYFLRESFMFLKNLKWLKADVLKFTKMLRQN</sequence>
<evidence type="ECO:0000313" key="4">
    <source>
        <dbReference type="EMBL" id="CAF4515849.1"/>
    </source>
</evidence>
<dbReference type="GO" id="GO:0005634">
    <property type="term" value="C:nucleus"/>
    <property type="evidence" value="ECO:0007669"/>
    <property type="project" value="UniProtKB-SubCell"/>
</dbReference>
<dbReference type="InterPro" id="IPR010301">
    <property type="entry name" value="RRP1"/>
</dbReference>
<keyword evidence="3" id="KW-0539">Nucleus</keyword>
<organism evidence="4 5">
    <name type="scientific">Rotaria magnacalcarata</name>
    <dbReference type="NCBI Taxonomy" id="392030"/>
    <lineage>
        <taxon>Eukaryota</taxon>
        <taxon>Metazoa</taxon>
        <taxon>Spiralia</taxon>
        <taxon>Gnathifera</taxon>
        <taxon>Rotifera</taxon>
        <taxon>Eurotatoria</taxon>
        <taxon>Bdelloidea</taxon>
        <taxon>Philodinida</taxon>
        <taxon>Philodinidae</taxon>
        <taxon>Rotaria</taxon>
    </lineage>
</organism>
<protein>
    <submittedName>
        <fullName evidence="4">Uncharacterized protein</fullName>
    </submittedName>
</protein>